<dbReference type="PROSITE" id="PS50885">
    <property type="entry name" value="HAMP"/>
    <property type="match status" value="1"/>
</dbReference>
<proteinExistence type="predicted"/>
<sequence>MLRLFRNLKIAEKLLLTELAMTLSMLLVFSIFALGNHYHNLRTHLAEGILLQMNVVTTSIGPAVMFGELGSATKTLEPLSDNTNIRTIVILDQHQHKLESLHPQHLPTASAWQWLYPFFGDMQLNVPIVVNEKTVGTLRTIIKQEQIVDMLIGFAWSNTVAAIAAALFGYFVMWRLNRYIVGPIHTLQTFVSNITQNHHYEQRIYTTSQDEIGLLGKDINNMLESISQRDAQLQKELEHRKEIEEKLQFLAHYDKSTLLLNRHAFEEIITKKITSPADERKRVYLLLLDLDRFKIVNDTFGHNTGDKLLQQVAHRLRGNMSQEDAIFRLGGDEFAVILEAPKRSTIEQVCNRVIQNISTPFIVDDHEIHIGVSIGIATLRPGFDSKTEVMKNADMALYQAKDAGRNTFRFYSDEDEVNTSELRTLREELHFSLQNHELELYYQPIIHTQQLKTIGFEALLRWRHPTKGVLAPDQFIHLAEGSGLIISIGAWVIHQSLKQLAMWQQTYDKDLFMNVNISSRQLDDDSLSSTIRHALDYYRISPRTLNLEITESMVMRNIESAKHVLYALKQLGIGIAIDDFGIGHSSMNYLKQLPVDILKIDKQFTAGIPHDKVDIAIVDALVALAVSLNLKVVAEGVESAIQFEYLQYKLCHHVQGYLFSAALSASQTTAFLADFPESIPAGFRKAVLPEA</sequence>
<keyword evidence="1" id="KW-0812">Transmembrane</keyword>
<dbReference type="CDD" id="cd01948">
    <property type="entry name" value="EAL"/>
    <property type="match status" value="1"/>
</dbReference>
<comment type="caution">
    <text evidence="5">The sequence shown here is derived from an EMBL/GenBank/DDBJ whole genome shotgun (WGS) entry which is preliminary data.</text>
</comment>
<dbReference type="SMART" id="SM00052">
    <property type="entry name" value="EAL"/>
    <property type="match status" value="1"/>
</dbReference>
<dbReference type="Gene3D" id="3.30.70.270">
    <property type="match status" value="1"/>
</dbReference>
<dbReference type="NCBIfam" id="TIGR00254">
    <property type="entry name" value="GGDEF"/>
    <property type="match status" value="1"/>
</dbReference>
<dbReference type="InterPro" id="IPR029787">
    <property type="entry name" value="Nucleotide_cyclase"/>
</dbReference>
<evidence type="ECO:0000259" key="2">
    <source>
        <dbReference type="PROSITE" id="PS50883"/>
    </source>
</evidence>
<dbReference type="Pfam" id="PF00563">
    <property type="entry name" value="EAL"/>
    <property type="match status" value="1"/>
</dbReference>
<dbReference type="InterPro" id="IPR001633">
    <property type="entry name" value="EAL_dom"/>
</dbReference>
<feature type="domain" description="HAMP" evidence="3">
    <location>
        <begin position="178"/>
        <end position="231"/>
    </location>
</feature>
<accession>A0ABW3F8Q6</accession>
<dbReference type="PANTHER" id="PTHR44757:SF2">
    <property type="entry name" value="BIOFILM ARCHITECTURE MAINTENANCE PROTEIN MBAA"/>
    <property type="match status" value="1"/>
</dbReference>
<feature type="domain" description="GGDEF" evidence="4">
    <location>
        <begin position="281"/>
        <end position="413"/>
    </location>
</feature>
<name>A0ABW3F8Q6_9PROT</name>
<dbReference type="CDD" id="cd01949">
    <property type="entry name" value="GGDEF"/>
    <property type="match status" value="1"/>
</dbReference>
<dbReference type="CDD" id="cd06225">
    <property type="entry name" value="HAMP"/>
    <property type="match status" value="1"/>
</dbReference>
<dbReference type="PROSITE" id="PS50887">
    <property type="entry name" value="GGDEF"/>
    <property type="match status" value="1"/>
</dbReference>
<evidence type="ECO:0000313" key="5">
    <source>
        <dbReference type="EMBL" id="MFD0913987.1"/>
    </source>
</evidence>
<dbReference type="Gene3D" id="6.10.340.10">
    <property type="match status" value="1"/>
</dbReference>
<dbReference type="Pfam" id="PF00990">
    <property type="entry name" value="GGDEF"/>
    <property type="match status" value="1"/>
</dbReference>
<dbReference type="SUPFAM" id="SSF158472">
    <property type="entry name" value="HAMP domain-like"/>
    <property type="match status" value="1"/>
</dbReference>
<dbReference type="PROSITE" id="PS50883">
    <property type="entry name" value="EAL"/>
    <property type="match status" value="1"/>
</dbReference>
<feature type="transmembrane region" description="Helical" evidence="1">
    <location>
        <begin position="151"/>
        <end position="174"/>
    </location>
</feature>
<keyword evidence="1" id="KW-1133">Transmembrane helix</keyword>
<dbReference type="SMART" id="SM00267">
    <property type="entry name" value="GGDEF"/>
    <property type="match status" value="1"/>
</dbReference>
<feature type="domain" description="EAL" evidence="2">
    <location>
        <begin position="422"/>
        <end position="676"/>
    </location>
</feature>
<dbReference type="InterPro" id="IPR003660">
    <property type="entry name" value="HAMP_dom"/>
</dbReference>
<feature type="transmembrane region" description="Helical" evidence="1">
    <location>
        <begin position="14"/>
        <end position="34"/>
    </location>
</feature>
<dbReference type="SMART" id="SM00304">
    <property type="entry name" value="HAMP"/>
    <property type="match status" value="1"/>
</dbReference>
<dbReference type="InterPro" id="IPR043128">
    <property type="entry name" value="Rev_trsase/Diguanyl_cyclase"/>
</dbReference>
<dbReference type="Proteomes" id="UP001597128">
    <property type="component" value="Unassembled WGS sequence"/>
</dbReference>
<dbReference type="Pfam" id="PF17152">
    <property type="entry name" value="CHASE8"/>
    <property type="match status" value="1"/>
</dbReference>
<dbReference type="PANTHER" id="PTHR44757">
    <property type="entry name" value="DIGUANYLATE CYCLASE DGCP"/>
    <property type="match status" value="1"/>
</dbReference>
<reference evidence="6" key="1">
    <citation type="journal article" date="2019" name="Int. J. Syst. Evol. Microbiol.">
        <title>The Global Catalogue of Microorganisms (GCM) 10K type strain sequencing project: providing services to taxonomists for standard genome sequencing and annotation.</title>
        <authorList>
            <consortium name="The Broad Institute Genomics Platform"/>
            <consortium name="The Broad Institute Genome Sequencing Center for Infectious Disease"/>
            <person name="Wu L."/>
            <person name="Ma J."/>
        </authorList>
    </citation>
    <scope>NUCLEOTIDE SEQUENCE [LARGE SCALE GENOMIC DNA]</scope>
    <source>
        <strain evidence="6">CCUG 58412</strain>
    </source>
</reference>
<dbReference type="Gene3D" id="3.20.20.450">
    <property type="entry name" value="EAL domain"/>
    <property type="match status" value="1"/>
</dbReference>
<gene>
    <name evidence="5" type="ORF">ACFQ1Z_10545</name>
</gene>
<dbReference type="InterPro" id="IPR052155">
    <property type="entry name" value="Biofilm_reg_signaling"/>
</dbReference>
<evidence type="ECO:0000313" key="6">
    <source>
        <dbReference type="Proteomes" id="UP001597128"/>
    </source>
</evidence>
<evidence type="ECO:0000259" key="3">
    <source>
        <dbReference type="PROSITE" id="PS50885"/>
    </source>
</evidence>
<protein>
    <submittedName>
        <fullName evidence="5">EAL domain-containing protein</fullName>
    </submittedName>
</protein>
<dbReference type="SUPFAM" id="SSF141868">
    <property type="entry name" value="EAL domain-like"/>
    <property type="match status" value="1"/>
</dbReference>
<keyword evidence="6" id="KW-1185">Reference proteome</keyword>
<keyword evidence="1" id="KW-0472">Membrane</keyword>
<dbReference type="EMBL" id="JBHTKB010000002">
    <property type="protein sequence ID" value="MFD0913987.1"/>
    <property type="molecule type" value="Genomic_DNA"/>
</dbReference>
<dbReference type="SUPFAM" id="SSF55073">
    <property type="entry name" value="Nucleotide cyclase"/>
    <property type="match status" value="1"/>
</dbReference>
<dbReference type="RefSeq" id="WP_379057502.1">
    <property type="nucleotide sequence ID" value="NZ_JBHTKB010000002.1"/>
</dbReference>
<evidence type="ECO:0000259" key="4">
    <source>
        <dbReference type="PROSITE" id="PS50887"/>
    </source>
</evidence>
<dbReference type="InterPro" id="IPR000160">
    <property type="entry name" value="GGDEF_dom"/>
</dbReference>
<evidence type="ECO:0000256" key="1">
    <source>
        <dbReference type="SAM" id="Phobius"/>
    </source>
</evidence>
<dbReference type="InterPro" id="IPR035919">
    <property type="entry name" value="EAL_sf"/>
</dbReference>
<organism evidence="5 6">
    <name type="scientific">Methylophilus luteus</name>
    <dbReference type="NCBI Taxonomy" id="640108"/>
    <lineage>
        <taxon>Bacteria</taxon>
        <taxon>Pseudomonadati</taxon>
        <taxon>Pseudomonadota</taxon>
        <taxon>Betaproteobacteria</taxon>
        <taxon>Nitrosomonadales</taxon>
        <taxon>Methylophilaceae</taxon>
        <taxon>Methylophilus</taxon>
    </lineage>
</organism>
<dbReference type="Pfam" id="PF00672">
    <property type="entry name" value="HAMP"/>
    <property type="match status" value="1"/>
</dbReference>
<dbReference type="InterPro" id="IPR033417">
    <property type="entry name" value="CHASE8"/>
</dbReference>